<reference evidence="1 2" key="1">
    <citation type="journal article" date="2022" name="Plant J.">
        <title>Chromosome-level genome of Camellia lanceoleosa provides a valuable resource for understanding genome evolution and self-incompatibility.</title>
        <authorList>
            <person name="Gong W."/>
            <person name="Xiao S."/>
            <person name="Wang L."/>
            <person name="Liao Z."/>
            <person name="Chang Y."/>
            <person name="Mo W."/>
            <person name="Hu G."/>
            <person name="Li W."/>
            <person name="Zhao G."/>
            <person name="Zhu H."/>
            <person name="Hu X."/>
            <person name="Ji K."/>
            <person name="Xiang X."/>
            <person name="Song Q."/>
            <person name="Yuan D."/>
            <person name="Jin S."/>
            <person name="Zhang L."/>
        </authorList>
    </citation>
    <scope>NUCLEOTIDE SEQUENCE [LARGE SCALE GENOMIC DNA]</scope>
    <source>
        <strain evidence="1">SQ_2022a</strain>
    </source>
</reference>
<keyword evidence="2" id="KW-1185">Reference proteome</keyword>
<dbReference type="EMBL" id="CM045762">
    <property type="protein sequence ID" value="KAI8011028.1"/>
    <property type="molecule type" value="Genomic_DNA"/>
</dbReference>
<evidence type="ECO:0000313" key="1">
    <source>
        <dbReference type="EMBL" id="KAI8011028.1"/>
    </source>
</evidence>
<gene>
    <name evidence="1" type="ORF">LOK49_LG06G01524</name>
</gene>
<proteinExistence type="predicted"/>
<dbReference type="Proteomes" id="UP001060215">
    <property type="component" value="Chromosome 5"/>
</dbReference>
<organism evidence="1 2">
    <name type="scientific">Camellia lanceoleosa</name>
    <dbReference type="NCBI Taxonomy" id="1840588"/>
    <lineage>
        <taxon>Eukaryota</taxon>
        <taxon>Viridiplantae</taxon>
        <taxon>Streptophyta</taxon>
        <taxon>Embryophyta</taxon>
        <taxon>Tracheophyta</taxon>
        <taxon>Spermatophyta</taxon>
        <taxon>Magnoliopsida</taxon>
        <taxon>eudicotyledons</taxon>
        <taxon>Gunneridae</taxon>
        <taxon>Pentapetalae</taxon>
        <taxon>asterids</taxon>
        <taxon>Ericales</taxon>
        <taxon>Theaceae</taxon>
        <taxon>Camellia</taxon>
    </lineage>
</organism>
<sequence length="267" mass="29377">MKSCELCKSAARMYCESDQASLCWDCDAKVHSANFLVARHSRSLLCHVCQSPTPWNASGARVGRTVSVCESCFEVKENRVEEEENEGDNYNEIDTEEDEYGDDEKEDDDDEEGDNQVVPWSSTPPPPPSAESSSSSEESSNRSINGDGVVSLKQLHKNAADLHSDDDLNCVSSRRKNSSPPPASLGRDSETDFVDALRPLKRRRIETNRSEAVQCGPDDSRTAIVESLKRLHERDVTSGNNAASAIVRIFKLSENLGAVDFNSSQSS</sequence>
<accession>A0ACC0HBQ7</accession>
<protein>
    <submittedName>
        <fullName evidence="1">B-box domain protein 30</fullName>
    </submittedName>
</protein>
<name>A0ACC0HBQ7_9ERIC</name>
<evidence type="ECO:0000313" key="2">
    <source>
        <dbReference type="Proteomes" id="UP001060215"/>
    </source>
</evidence>
<comment type="caution">
    <text evidence="1">The sequence shown here is derived from an EMBL/GenBank/DDBJ whole genome shotgun (WGS) entry which is preliminary data.</text>
</comment>